<comment type="caution">
    <text evidence="1">The sequence shown here is derived from an EMBL/GenBank/DDBJ whole genome shotgun (WGS) entry which is preliminary data.</text>
</comment>
<protein>
    <recommendedName>
        <fullName evidence="3">Nucleotide-diphospho-sugar transferase domain-containing protein</fullName>
    </recommendedName>
</protein>
<gene>
    <name evidence="1" type="ORF">GCM10011514_20260</name>
</gene>
<dbReference type="Gene3D" id="3.90.550.10">
    <property type="entry name" value="Spore Coat Polysaccharide Biosynthesis Protein SpsA, Chain A"/>
    <property type="match status" value="1"/>
</dbReference>
<dbReference type="RefSeq" id="WP_188765965.1">
    <property type="nucleotide sequence ID" value="NZ_BMKK01000004.1"/>
</dbReference>
<reference evidence="1" key="2">
    <citation type="submission" date="2020-09" db="EMBL/GenBank/DDBJ databases">
        <authorList>
            <person name="Sun Q."/>
            <person name="Zhou Y."/>
        </authorList>
    </citation>
    <scope>NUCLEOTIDE SEQUENCE</scope>
    <source>
        <strain evidence="1">CGMCC 1.15958</strain>
    </source>
</reference>
<dbReference type="Proteomes" id="UP000609064">
    <property type="component" value="Unassembled WGS sequence"/>
</dbReference>
<name>A0A916YQB0_9BACT</name>
<keyword evidence="2" id="KW-1185">Reference proteome</keyword>
<dbReference type="AlphaFoldDB" id="A0A916YQB0"/>
<evidence type="ECO:0000313" key="2">
    <source>
        <dbReference type="Proteomes" id="UP000609064"/>
    </source>
</evidence>
<organism evidence="1 2">
    <name type="scientific">Emticicia aquatilis</name>
    <dbReference type="NCBI Taxonomy" id="1537369"/>
    <lineage>
        <taxon>Bacteria</taxon>
        <taxon>Pseudomonadati</taxon>
        <taxon>Bacteroidota</taxon>
        <taxon>Cytophagia</taxon>
        <taxon>Cytophagales</taxon>
        <taxon>Leadbetterellaceae</taxon>
        <taxon>Emticicia</taxon>
    </lineage>
</organism>
<dbReference type="EMBL" id="BMKK01000004">
    <property type="protein sequence ID" value="GGD56147.1"/>
    <property type="molecule type" value="Genomic_DNA"/>
</dbReference>
<dbReference type="InterPro" id="IPR029044">
    <property type="entry name" value="Nucleotide-diphossugar_trans"/>
</dbReference>
<evidence type="ECO:0000313" key="1">
    <source>
        <dbReference type="EMBL" id="GGD56147.1"/>
    </source>
</evidence>
<dbReference type="SUPFAM" id="SSF53448">
    <property type="entry name" value="Nucleotide-diphospho-sugar transferases"/>
    <property type="match status" value="1"/>
</dbReference>
<sequence>MLIFTVCSINQLANAIVLGDSVKTHHPDYDFQIGLVDKESNIPSFIQCPYPITEVNSLNISGFEEMSVRYTHEEIVADCKPFFAAYFLQKTEKLIFIDCTTVVFQSISFVTDILNQSNIIITPQLLFANAHPDEKQILNSGIYHSGFIGLKKSEETTKFLKWWGNNTRQKGFKDMCKGLNADQLWLEHVPAMFDGVHILKEAGVNIGYWNIPERNINQLKSNEKLYSINYRDRAFPSDYREKLNNYSHKKLSKITPAYGFEDPNRPTIGKTIAKKIRSVNKLVDVILDKFVS</sequence>
<evidence type="ECO:0008006" key="3">
    <source>
        <dbReference type="Google" id="ProtNLM"/>
    </source>
</evidence>
<reference evidence="1" key="1">
    <citation type="journal article" date="2014" name="Int. J. Syst. Evol. Microbiol.">
        <title>Complete genome sequence of Corynebacterium casei LMG S-19264T (=DSM 44701T), isolated from a smear-ripened cheese.</title>
        <authorList>
            <consortium name="US DOE Joint Genome Institute (JGI-PGF)"/>
            <person name="Walter F."/>
            <person name="Albersmeier A."/>
            <person name="Kalinowski J."/>
            <person name="Ruckert C."/>
        </authorList>
    </citation>
    <scope>NUCLEOTIDE SEQUENCE</scope>
    <source>
        <strain evidence="1">CGMCC 1.15958</strain>
    </source>
</reference>
<proteinExistence type="predicted"/>
<accession>A0A916YQB0</accession>